<accession>A0A4S4E141</accession>
<dbReference type="Proteomes" id="UP000306102">
    <property type="component" value="Unassembled WGS sequence"/>
</dbReference>
<dbReference type="Gene3D" id="3.40.50.720">
    <property type="entry name" value="NAD(P)-binding Rossmann-like Domain"/>
    <property type="match status" value="1"/>
</dbReference>
<comment type="caution">
    <text evidence="3">The sequence shown here is derived from an EMBL/GenBank/DDBJ whole genome shotgun (WGS) entry which is preliminary data.</text>
</comment>
<evidence type="ECO:0000313" key="3">
    <source>
        <dbReference type="EMBL" id="THG09518.1"/>
    </source>
</evidence>
<name>A0A4S4E141_CAMSN</name>
<keyword evidence="4" id="KW-1185">Reference proteome</keyword>
<evidence type="ECO:0000313" key="4">
    <source>
        <dbReference type="Proteomes" id="UP000306102"/>
    </source>
</evidence>
<dbReference type="EMBL" id="SDRB02008472">
    <property type="protein sequence ID" value="THG09518.1"/>
    <property type="molecule type" value="Genomic_DNA"/>
</dbReference>
<keyword evidence="2" id="KW-0472">Membrane</keyword>
<comment type="similarity">
    <text evidence="1">Belongs to the short-chain dehydrogenases/reductases (SDR) family.</text>
</comment>
<reference evidence="3 4" key="1">
    <citation type="journal article" date="2018" name="Proc. Natl. Acad. Sci. U.S.A.">
        <title>Draft genome sequence of Camellia sinensis var. sinensis provides insights into the evolution of the tea genome and tea quality.</title>
        <authorList>
            <person name="Wei C."/>
            <person name="Yang H."/>
            <person name="Wang S."/>
            <person name="Zhao J."/>
            <person name="Liu C."/>
            <person name="Gao L."/>
            <person name="Xia E."/>
            <person name="Lu Y."/>
            <person name="Tai Y."/>
            <person name="She G."/>
            <person name="Sun J."/>
            <person name="Cao H."/>
            <person name="Tong W."/>
            <person name="Gao Q."/>
            <person name="Li Y."/>
            <person name="Deng W."/>
            <person name="Jiang X."/>
            <person name="Wang W."/>
            <person name="Chen Q."/>
            <person name="Zhang S."/>
            <person name="Li H."/>
            <person name="Wu J."/>
            <person name="Wang P."/>
            <person name="Li P."/>
            <person name="Shi C."/>
            <person name="Zheng F."/>
            <person name="Jian J."/>
            <person name="Huang B."/>
            <person name="Shan D."/>
            <person name="Shi M."/>
            <person name="Fang C."/>
            <person name="Yue Y."/>
            <person name="Li F."/>
            <person name="Li D."/>
            <person name="Wei S."/>
            <person name="Han B."/>
            <person name="Jiang C."/>
            <person name="Yin Y."/>
            <person name="Xia T."/>
            <person name="Zhang Z."/>
            <person name="Bennetzen J.L."/>
            <person name="Zhao S."/>
            <person name="Wan X."/>
        </authorList>
    </citation>
    <scope>NUCLEOTIDE SEQUENCE [LARGE SCALE GENOMIC DNA]</scope>
    <source>
        <strain evidence="4">cv. Shuchazao</strain>
        <tissue evidence="3">Leaf</tissue>
    </source>
</reference>
<proteinExistence type="inferred from homology"/>
<dbReference type="InterPro" id="IPR036291">
    <property type="entry name" value="NAD(P)-bd_dom_sf"/>
</dbReference>
<dbReference type="PANTHER" id="PTHR43943">
    <property type="entry name" value="DEHYDROGENASE/REDUCTASE (SDR FAMILY) MEMBER 4"/>
    <property type="match status" value="1"/>
</dbReference>
<dbReference type="Pfam" id="PF00106">
    <property type="entry name" value="adh_short"/>
    <property type="match status" value="1"/>
</dbReference>
<keyword evidence="2" id="KW-1133">Transmembrane helix</keyword>
<dbReference type="PANTHER" id="PTHR43943:SF2">
    <property type="entry name" value="DEHYDROGENASE_REDUCTASE 4"/>
    <property type="match status" value="1"/>
</dbReference>
<organism evidence="3 4">
    <name type="scientific">Camellia sinensis var. sinensis</name>
    <name type="common">China tea</name>
    <dbReference type="NCBI Taxonomy" id="542762"/>
    <lineage>
        <taxon>Eukaryota</taxon>
        <taxon>Viridiplantae</taxon>
        <taxon>Streptophyta</taxon>
        <taxon>Embryophyta</taxon>
        <taxon>Tracheophyta</taxon>
        <taxon>Spermatophyta</taxon>
        <taxon>Magnoliopsida</taxon>
        <taxon>eudicotyledons</taxon>
        <taxon>Gunneridae</taxon>
        <taxon>Pentapetalae</taxon>
        <taxon>asterids</taxon>
        <taxon>Ericales</taxon>
        <taxon>Theaceae</taxon>
        <taxon>Camellia</taxon>
    </lineage>
</organism>
<feature type="transmembrane region" description="Helical" evidence="2">
    <location>
        <begin position="12"/>
        <end position="31"/>
    </location>
</feature>
<protein>
    <submittedName>
        <fullName evidence="3">Uncharacterized protein</fullName>
    </submittedName>
</protein>
<dbReference type="STRING" id="542762.A0A4S4E141"/>
<evidence type="ECO:0000256" key="2">
    <source>
        <dbReference type="SAM" id="Phobius"/>
    </source>
</evidence>
<dbReference type="AlphaFoldDB" id="A0A4S4E141"/>
<dbReference type="SUPFAM" id="SSF51735">
    <property type="entry name" value="NAD(P)-binding Rossmann-fold domains"/>
    <property type="match status" value="1"/>
</dbReference>
<dbReference type="InterPro" id="IPR002347">
    <property type="entry name" value="SDR_fam"/>
</dbReference>
<evidence type="ECO:0000256" key="1">
    <source>
        <dbReference type="ARBA" id="ARBA00006484"/>
    </source>
</evidence>
<keyword evidence="2" id="KW-0812">Transmembrane</keyword>
<sequence>MANDRRITIGHLTFLCLGSFLISFVHHFLVYSNLSCCPKVYALACLVLGSLSTYVTGSPPDKCLDVIGSWCNVEFQFQGKVAIVTASTQGIGFSIAERLGLEGASVVISSRRQKNVDEAVEKLKARGIEVFGVVCHVSVAQQRKNLVEKTVQVSKPNSSEPKGKTETWALILLEKAK</sequence>
<gene>
    <name evidence="3" type="ORF">TEA_030005</name>
</gene>